<feature type="region of interest" description="Disordered" evidence="1">
    <location>
        <begin position="53"/>
        <end position="83"/>
    </location>
</feature>
<organism evidence="2 3">
    <name type="scientific">Saccharopolyspora taberi</name>
    <dbReference type="NCBI Taxonomy" id="60895"/>
    <lineage>
        <taxon>Bacteria</taxon>
        <taxon>Bacillati</taxon>
        <taxon>Actinomycetota</taxon>
        <taxon>Actinomycetes</taxon>
        <taxon>Pseudonocardiales</taxon>
        <taxon>Pseudonocardiaceae</taxon>
        <taxon>Saccharopolyspora</taxon>
    </lineage>
</organism>
<comment type="caution">
    <text evidence="2">The sequence shown here is derived from an EMBL/GenBank/DDBJ whole genome shotgun (WGS) entry which is preliminary data.</text>
</comment>
<keyword evidence="3" id="KW-1185">Reference proteome</keyword>
<protein>
    <submittedName>
        <fullName evidence="2">Uncharacterized protein</fullName>
    </submittedName>
</protein>
<dbReference type="Proteomes" id="UP001500979">
    <property type="component" value="Unassembled WGS sequence"/>
</dbReference>
<sequence>MITVWALVAVLGSACVVLLRDLIALHRSRLRRASLERLAFEARSGFRVVDRDADGSTTEVTAAPSPGRGAMAADEPETDHVRP</sequence>
<proteinExistence type="predicted"/>
<gene>
    <name evidence="2" type="ORF">GCM10010470_58980</name>
</gene>
<evidence type="ECO:0000256" key="1">
    <source>
        <dbReference type="SAM" id="MobiDB-lite"/>
    </source>
</evidence>
<accession>A0ABN3VL69</accession>
<dbReference type="EMBL" id="BAAAUX010000029">
    <property type="protein sequence ID" value="GAA2815718.1"/>
    <property type="molecule type" value="Genomic_DNA"/>
</dbReference>
<name>A0ABN3VL69_9PSEU</name>
<dbReference type="RefSeq" id="WP_344685295.1">
    <property type="nucleotide sequence ID" value="NZ_BAAAUX010000029.1"/>
</dbReference>
<evidence type="ECO:0000313" key="2">
    <source>
        <dbReference type="EMBL" id="GAA2815718.1"/>
    </source>
</evidence>
<evidence type="ECO:0000313" key="3">
    <source>
        <dbReference type="Proteomes" id="UP001500979"/>
    </source>
</evidence>
<reference evidence="2 3" key="1">
    <citation type="journal article" date="2019" name="Int. J. Syst. Evol. Microbiol.">
        <title>The Global Catalogue of Microorganisms (GCM) 10K type strain sequencing project: providing services to taxonomists for standard genome sequencing and annotation.</title>
        <authorList>
            <consortium name="The Broad Institute Genomics Platform"/>
            <consortium name="The Broad Institute Genome Sequencing Center for Infectious Disease"/>
            <person name="Wu L."/>
            <person name="Ma J."/>
        </authorList>
    </citation>
    <scope>NUCLEOTIDE SEQUENCE [LARGE SCALE GENOMIC DNA]</scope>
    <source>
        <strain evidence="2 3">JCM 9383</strain>
    </source>
</reference>